<dbReference type="EMBL" id="BK015870">
    <property type="protein sequence ID" value="DAD70768.1"/>
    <property type="molecule type" value="Genomic_DNA"/>
</dbReference>
<reference evidence="2" key="1">
    <citation type="journal article" date="2021" name="Proc. Natl. Acad. Sci. U.S.A.">
        <title>A Catalog of Tens of Thousands of Viruses from Human Metagenomes Reveals Hidden Associations with Chronic Diseases.</title>
        <authorList>
            <person name="Tisza M.J."/>
            <person name="Buck C.B."/>
        </authorList>
    </citation>
    <scope>NUCLEOTIDE SEQUENCE</scope>
    <source>
        <strain evidence="2">CtKcB20</strain>
    </source>
</reference>
<evidence type="ECO:0000313" key="2">
    <source>
        <dbReference type="EMBL" id="DAD70768.1"/>
    </source>
</evidence>
<organism evidence="2">
    <name type="scientific">Siphoviridae sp. ctKcB20</name>
    <dbReference type="NCBI Taxonomy" id="2827568"/>
    <lineage>
        <taxon>Viruses</taxon>
        <taxon>Duplodnaviria</taxon>
        <taxon>Heunggongvirae</taxon>
        <taxon>Uroviricota</taxon>
        <taxon>Caudoviricetes</taxon>
    </lineage>
</organism>
<keyword evidence="1" id="KW-0812">Transmembrane</keyword>
<feature type="transmembrane region" description="Helical" evidence="1">
    <location>
        <begin position="6"/>
        <end position="27"/>
    </location>
</feature>
<keyword evidence="1" id="KW-1133">Transmembrane helix</keyword>
<accession>A0A8S5LLP6</accession>
<keyword evidence="1" id="KW-0472">Membrane</keyword>
<protein>
    <submittedName>
        <fullName evidence="2">Uncharacterized protein</fullName>
    </submittedName>
</protein>
<proteinExistence type="predicted"/>
<evidence type="ECO:0000256" key="1">
    <source>
        <dbReference type="SAM" id="Phobius"/>
    </source>
</evidence>
<sequence length="63" mass="7595">MFATFLIMLIAPGMCIFVLYCVIRGLFGKHDKPQNHQRIHYIDDEEQRINEWGLDDDWRWGKL</sequence>
<name>A0A8S5LLP6_9CAUD</name>